<dbReference type="GO" id="GO:0005930">
    <property type="term" value="C:axoneme"/>
    <property type="evidence" value="ECO:0007669"/>
    <property type="project" value="UniProtKB-SubCell"/>
</dbReference>
<accession>A0A0T6B5C8</accession>
<feature type="domain" description="TRAF3-interacting protein 1 N-terminal" evidence="11">
    <location>
        <begin position="9"/>
        <end position="116"/>
    </location>
</feature>
<dbReference type="InterPro" id="IPR040468">
    <property type="entry name" value="TRAF3IP1_N"/>
</dbReference>
<comment type="similarity">
    <text evidence="8">Belongs to the TRAF3IP1 family.</text>
</comment>
<dbReference type="EMBL" id="LJIG01009775">
    <property type="protein sequence ID" value="KRT82405.1"/>
    <property type="molecule type" value="Genomic_DNA"/>
</dbReference>
<dbReference type="GO" id="GO:0030992">
    <property type="term" value="C:intraciliary transport particle B"/>
    <property type="evidence" value="ECO:0007669"/>
    <property type="project" value="TreeGrafter"/>
</dbReference>
<keyword evidence="4" id="KW-0970">Cilium biogenesis/degradation</keyword>
<keyword evidence="13" id="KW-1185">Reference proteome</keyword>
<dbReference type="GO" id="GO:0060271">
    <property type="term" value="P:cilium assembly"/>
    <property type="evidence" value="ECO:0007669"/>
    <property type="project" value="TreeGrafter"/>
</dbReference>
<feature type="region of interest" description="Disordered" evidence="10">
    <location>
        <begin position="135"/>
        <end position="244"/>
    </location>
</feature>
<dbReference type="OrthoDB" id="10258914at2759"/>
<evidence type="ECO:0000256" key="5">
    <source>
        <dbReference type="ARBA" id="ARBA00023054"/>
    </source>
</evidence>
<feature type="compositionally biased region" description="Basic and acidic residues" evidence="10">
    <location>
        <begin position="225"/>
        <end position="244"/>
    </location>
</feature>
<reference evidence="12 13" key="1">
    <citation type="submission" date="2015-09" db="EMBL/GenBank/DDBJ databases">
        <title>Draft genome of the scarab beetle Oryctes borbonicus.</title>
        <authorList>
            <person name="Meyer J.M."/>
            <person name="Markov G.V."/>
            <person name="Baskaran P."/>
            <person name="Herrmann M."/>
            <person name="Sommer R.J."/>
            <person name="Roedelsperger C."/>
        </authorList>
    </citation>
    <scope>NUCLEOTIDE SEQUENCE [LARGE SCALE GENOMIC DNA]</scope>
    <source>
        <strain evidence="12">OB123</strain>
        <tissue evidence="12">Whole animal</tissue>
    </source>
</reference>
<evidence type="ECO:0000256" key="8">
    <source>
        <dbReference type="ARBA" id="ARBA00043971"/>
    </source>
</evidence>
<evidence type="ECO:0000313" key="13">
    <source>
        <dbReference type="Proteomes" id="UP000051574"/>
    </source>
</evidence>
<evidence type="ECO:0000256" key="3">
    <source>
        <dbReference type="ARBA" id="ARBA00022490"/>
    </source>
</evidence>
<evidence type="ECO:0000256" key="2">
    <source>
        <dbReference type="ARBA" id="ARBA00004430"/>
    </source>
</evidence>
<dbReference type="GO" id="GO:0070507">
    <property type="term" value="P:regulation of microtubule cytoskeleton organization"/>
    <property type="evidence" value="ECO:0007669"/>
    <property type="project" value="TreeGrafter"/>
</dbReference>
<feature type="compositionally biased region" description="Low complexity" evidence="10">
    <location>
        <begin position="338"/>
        <end position="348"/>
    </location>
</feature>
<evidence type="ECO:0000256" key="4">
    <source>
        <dbReference type="ARBA" id="ARBA00022794"/>
    </source>
</evidence>
<proteinExistence type="inferred from homology"/>
<evidence type="ECO:0000256" key="10">
    <source>
        <dbReference type="SAM" id="MobiDB-lite"/>
    </source>
</evidence>
<dbReference type="FunFam" id="1.10.418.50:FF:000001">
    <property type="entry name" value="TRAF3-interacting protein 1 isoform X1"/>
    <property type="match status" value="1"/>
</dbReference>
<comment type="caution">
    <text evidence="12">The sequence shown here is derived from an EMBL/GenBank/DDBJ whole genome shotgun (WGS) entry which is preliminary data.</text>
</comment>
<dbReference type="Gene3D" id="1.10.418.50">
    <property type="entry name" value="Microtubule-binding protein MIP-T3"/>
    <property type="match status" value="1"/>
</dbReference>
<dbReference type="Proteomes" id="UP000051574">
    <property type="component" value="Unassembled WGS sequence"/>
</dbReference>
<gene>
    <name evidence="12" type="ORF">AMK59_4518</name>
</gene>
<dbReference type="InterPro" id="IPR042576">
    <property type="entry name" value="TRAF3IP1_N_sf"/>
</dbReference>
<keyword evidence="7" id="KW-0966">Cell projection</keyword>
<protein>
    <recommendedName>
        <fullName evidence="9">TRAF3-interacting protein 1</fullName>
    </recommendedName>
</protein>
<feature type="region of interest" description="Disordered" evidence="10">
    <location>
        <begin position="292"/>
        <end position="355"/>
    </location>
</feature>
<keyword evidence="6" id="KW-0206">Cytoskeleton</keyword>
<dbReference type="Pfam" id="PF10243">
    <property type="entry name" value="MIP-T3"/>
    <property type="match status" value="1"/>
</dbReference>
<evidence type="ECO:0000313" key="12">
    <source>
        <dbReference type="EMBL" id="KRT82405.1"/>
    </source>
</evidence>
<sequence length="447" mass="50734">MSEEIKPEVIEKTQKVLGKYISKPVLSEKLLRKPPFRFLHDIVRAIVKDTGFLKGLYTESELISDNVKVKDLKVAFLTKLIEAIKIITHIELKVKPTKVIAGLEPSETNKLLQAIGYALDKKLDSTEYIKKINSKSKTDPAKKLSETAVNKEKRKESVRTKKHESEIRKDEKTSNKGEGSRRDNHPVEKIRKTKDKDKNIKSSPITKKNIEPEKLKPSVNADNTETMHIEDPGQEGDHKPMSDIKDNTIEMNKDIEKESISKDNKSSENVDLMVEENLVKDVAEQDTQKILDRAKSARPQSNHLKKIAATKLDKAEESIPKINNTSGSVPSLRPPSVRPSSARPGAPRLRPDSTLPMQEMVTLGKINVIVENYNTKETDEEETVVIENKELEPEQVQKLLDIPEDKGHLVEQILEQIHDDDVAEHVKNKNDIDYENEGFHNKDIVNR</sequence>
<feature type="compositionally biased region" description="Basic and acidic residues" evidence="10">
    <location>
        <begin position="135"/>
        <end position="200"/>
    </location>
</feature>
<keyword evidence="5" id="KW-0175">Coiled coil</keyword>
<feature type="non-terminal residue" evidence="12">
    <location>
        <position position="447"/>
    </location>
</feature>
<evidence type="ECO:0000256" key="6">
    <source>
        <dbReference type="ARBA" id="ARBA00023212"/>
    </source>
</evidence>
<evidence type="ECO:0000259" key="11">
    <source>
        <dbReference type="Pfam" id="PF10243"/>
    </source>
</evidence>
<keyword evidence="3" id="KW-0963">Cytoplasm</keyword>
<name>A0A0T6B5C8_9SCAR</name>
<dbReference type="AlphaFoldDB" id="A0A0T6B5C8"/>
<dbReference type="PANTHER" id="PTHR31363">
    <property type="entry name" value="TRAF3-INTERACTING PROTEIN 1"/>
    <property type="match status" value="1"/>
</dbReference>
<evidence type="ECO:0000256" key="9">
    <source>
        <dbReference type="ARBA" id="ARBA00070492"/>
    </source>
</evidence>
<dbReference type="GO" id="GO:0048731">
    <property type="term" value="P:system development"/>
    <property type="evidence" value="ECO:0007669"/>
    <property type="project" value="UniProtKB-ARBA"/>
</dbReference>
<dbReference type="InterPro" id="IPR018799">
    <property type="entry name" value="TRAF3IP1"/>
</dbReference>
<dbReference type="GO" id="GO:0008017">
    <property type="term" value="F:microtubule binding"/>
    <property type="evidence" value="ECO:0007669"/>
    <property type="project" value="InterPro"/>
</dbReference>
<dbReference type="GO" id="GO:0042073">
    <property type="term" value="P:intraciliary transport"/>
    <property type="evidence" value="ECO:0007669"/>
    <property type="project" value="TreeGrafter"/>
</dbReference>
<comment type="subcellular location">
    <subcellularLocation>
        <location evidence="2">Cytoplasm</location>
        <location evidence="2">Cytoskeleton</location>
        <location evidence="2">Cilium axoneme</location>
    </subcellularLocation>
    <subcellularLocation>
        <location evidence="1">Cytoplasm</location>
        <location evidence="1">Cytoskeleton</location>
        <location evidence="1">Cilium basal body</location>
    </subcellularLocation>
</comment>
<evidence type="ECO:0000256" key="1">
    <source>
        <dbReference type="ARBA" id="ARBA00004120"/>
    </source>
</evidence>
<evidence type="ECO:0000256" key="7">
    <source>
        <dbReference type="ARBA" id="ARBA00023273"/>
    </source>
</evidence>
<dbReference type="GO" id="GO:0048513">
    <property type="term" value="P:animal organ development"/>
    <property type="evidence" value="ECO:0007669"/>
    <property type="project" value="UniProtKB-ARBA"/>
</dbReference>
<dbReference type="GO" id="GO:0036064">
    <property type="term" value="C:ciliary basal body"/>
    <property type="evidence" value="ECO:0007669"/>
    <property type="project" value="TreeGrafter"/>
</dbReference>
<dbReference type="PANTHER" id="PTHR31363:SF0">
    <property type="entry name" value="TRAF3-INTERACTING PROTEIN 1"/>
    <property type="match status" value="1"/>
</dbReference>
<organism evidence="12 13">
    <name type="scientific">Oryctes borbonicus</name>
    <dbReference type="NCBI Taxonomy" id="1629725"/>
    <lineage>
        <taxon>Eukaryota</taxon>
        <taxon>Metazoa</taxon>
        <taxon>Ecdysozoa</taxon>
        <taxon>Arthropoda</taxon>
        <taxon>Hexapoda</taxon>
        <taxon>Insecta</taxon>
        <taxon>Pterygota</taxon>
        <taxon>Neoptera</taxon>
        <taxon>Endopterygota</taxon>
        <taxon>Coleoptera</taxon>
        <taxon>Polyphaga</taxon>
        <taxon>Scarabaeiformia</taxon>
        <taxon>Scarabaeidae</taxon>
        <taxon>Dynastinae</taxon>
        <taxon>Oryctes</taxon>
    </lineage>
</organism>